<dbReference type="Proteomes" id="UP000754644">
    <property type="component" value="Unassembled WGS sequence"/>
</dbReference>
<dbReference type="AlphaFoldDB" id="A0A973A9C0"/>
<sequence length="256" mass="28050">MALTRRGFIKVVGAGSVIVGASAYGFAATRTPRKALAPWGLAGGKAYTDPRMRALSYAILAPNPHNRQPWKVDLSTPGEAMLYCDLERLLPETDPPNRQITIGLGCFLELLRMAAAEEGILAKVTPFPQGAGEDLLDARPVARIQFLTGEATPDPLFKQVMQRRSLKEPFDTERPVTTSVLEELAMVVDDTVQVAATNDPQRIKDLRDLSWRAHYIETMTPRTLQESIDLMRIGKHEINASPDGIDLGGAFLEGLS</sequence>
<name>A0A973A9C0_9GAMM</name>
<dbReference type="PROSITE" id="PS51318">
    <property type="entry name" value="TAT"/>
    <property type="match status" value="1"/>
</dbReference>
<evidence type="ECO:0000313" key="3">
    <source>
        <dbReference type="Proteomes" id="UP000754644"/>
    </source>
</evidence>
<protein>
    <submittedName>
        <fullName evidence="2">Twin-arginine translocation pathway signal protein</fullName>
    </submittedName>
</protein>
<dbReference type="Gene3D" id="3.40.109.10">
    <property type="entry name" value="NADH Oxidase"/>
    <property type="match status" value="1"/>
</dbReference>
<gene>
    <name evidence="2" type="ORF">HQ497_08020</name>
</gene>
<dbReference type="EMBL" id="JABMOJ010000299">
    <property type="protein sequence ID" value="NQV65297.1"/>
    <property type="molecule type" value="Genomic_DNA"/>
</dbReference>
<keyword evidence="1" id="KW-0472">Membrane</keyword>
<keyword evidence="1" id="KW-0812">Transmembrane</keyword>
<accession>A0A973A9C0</accession>
<keyword evidence="1" id="KW-1133">Transmembrane helix</keyword>
<organism evidence="2 3">
    <name type="scientific">SAR86 cluster bacterium</name>
    <dbReference type="NCBI Taxonomy" id="2030880"/>
    <lineage>
        <taxon>Bacteria</taxon>
        <taxon>Pseudomonadati</taxon>
        <taxon>Pseudomonadota</taxon>
        <taxon>Gammaproteobacteria</taxon>
        <taxon>SAR86 cluster</taxon>
    </lineage>
</organism>
<evidence type="ECO:0000313" key="2">
    <source>
        <dbReference type="EMBL" id="NQV65297.1"/>
    </source>
</evidence>
<dbReference type="InterPro" id="IPR000415">
    <property type="entry name" value="Nitroreductase-like"/>
</dbReference>
<reference evidence="2" key="1">
    <citation type="submission" date="2020-05" db="EMBL/GenBank/DDBJ databases">
        <title>Sulfur intermediates as new biogeochemical hubs in an aquatic model microbial ecosystem.</title>
        <authorList>
            <person name="Vigneron A."/>
        </authorList>
    </citation>
    <scope>NUCLEOTIDE SEQUENCE</scope>
    <source>
        <strain evidence="2">Bin.250</strain>
    </source>
</reference>
<dbReference type="InterPro" id="IPR006311">
    <property type="entry name" value="TAT_signal"/>
</dbReference>
<evidence type="ECO:0000256" key="1">
    <source>
        <dbReference type="SAM" id="Phobius"/>
    </source>
</evidence>
<feature type="non-terminal residue" evidence="2">
    <location>
        <position position="256"/>
    </location>
</feature>
<proteinExistence type="predicted"/>
<comment type="caution">
    <text evidence="2">The sequence shown here is derived from an EMBL/GenBank/DDBJ whole genome shotgun (WGS) entry which is preliminary data.</text>
</comment>
<dbReference type="GO" id="GO:0016491">
    <property type="term" value="F:oxidoreductase activity"/>
    <property type="evidence" value="ECO:0007669"/>
    <property type="project" value="InterPro"/>
</dbReference>
<feature type="transmembrane region" description="Helical" evidence="1">
    <location>
        <begin position="7"/>
        <end position="27"/>
    </location>
</feature>